<dbReference type="OrthoDB" id="431454at2759"/>
<evidence type="ECO:0000256" key="2">
    <source>
        <dbReference type="SAM" id="MobiDB-lite"/>
    </source>
</evidence>
<dbReference type="Gene3D" id="1.25.40.10">
    <property type="entry name" value="Tetratricopeptide repeat domain"/>
    <property type="match status" value="2"/>
</dbReference>
<dbReference type="InterPro" id="IPR019734">
    <property type="entry name" value="TPR_rpt"/>
</dbReference>
<sequence length="1098" mass="122221">MSCYRRRFSRRPVTPALSSQTPLDVLSKRQGPPSTTLVVTRTQLVSTPDSSTPAVQTSKSQQRRDIFNGVVFILESINEVSDAFPPLKSAAAALLKVLNTQKDFTQNQNGWIEYGKEITSLLHMIEEHISLLPESSVPNQTTEFVKVLSDTLTEVTGLLERGFAQRAANVKADKDQLAEFQALVDREQQKLNTSLLLRLSSGSTISTSPEPATPSISSYANIPPPPVHFYGRIDIIQGIIQAIKQKLHDRGAHLCLRGPGGIGKTAIAQFVYHHDDTQSSFGPRRYFIACDACNTLALLLTAIAAAIKADTSDGNVYDSVLAALKSSNDPLLLILDNAETFWISEEQQHVIHVLQHISTMSHITLIMTIRGVEKPYGVEWDHLEPVDVLTLEAARTTFLHIATDVKPSDSVDRLLRKVDCVPLAVTLLARLAQTETVEVLHDRLAEEKSSLMQVDFADHREQNIELSVKVSIDAAPMRRNPGALRFLSIISHFPSGASLNLLKKLRNIKGMARALHLLKQLSLAYIPSSSSDLITTWAPIRLYVSHHHPLSSMDKDGDQDIIRTWYLELAALGDCKIQDAQFKNALQALTPEKANMEYVIGSLLTRTPVTDAAVMAALHYSRFLQNTIPSSALLERIIARLPQDHRLYGSCLHSIGYIKYLQGHHSEADQRLTEALGLLRDDVSIAKCLHILGNVKQETANYVAADELLLRSKKLFQDNGLLSDAAHCQLLLGVNKYLQYRWEDAEVMLEEAKATFTSMNDEFGIACCLQSLGDYKRLRYEYGPAEKMLNDAKKKFEHFKSNSYIAQCLRSLGEIKYMLDQYPAAHKTVDQAKSLFQQLGQVFGVAQCLQSLGNIQLMQAHYDTAEDFLSQSMSLFTKTGHLAGVAECTQTLGDIRYQQRQYLTAKGLLEDARKRFEEMGDQNAAAKCWVSLGDVDRDMGKYADAEAKFEQAKGLFEKLDNLLSVAQCLQSLGESKLKQGLYELAEDFYQQAMKQFSELEEQRAVAQCLVFIADIQLSQQHESVAKNKLEKAMLIFREIGDNLGIADCTFGLGKVHLASGDMAVARTLLLQARDDYGTLHLQDNVADCTNVLSQLLDN</sequence>
<dbReference type="InterPro" id="IPR027417">
    <property type="entry name" value="P-loop_NTPase"/>
</dbReference>
<proteinExistence type="predicted"/>
<evidence type="ECO:0000256" key="1">
    <source>
        <dbReference type="SAM" id="Coils"/>
    </source>
</evidence>
<dbReference type="Gene3D" id="3.40.50.300">
    <property type="entry name" value="P-loop containing nucleotide triphosphate hydrolases"/>
    <property type="match status" value="1"/>
</dbReference>
<accession>A0A165XGS6</accession>
<dbReference type="Proteomes" id="UP000076798">
    <property type="component" value="Unassembled WGS sequence"/>
</dbReference>
<feature type="compositionally biased region" description="Basic residues" evidence="2">
    <location>
        <begin position="1"/>
        <end position="10"/>
    </location>
</feature>
<dbReference type="SMART" id="SM00028">
    <property type="entry name" value="TPR"/>
    <property type="match status" value="6"/>
</dbReference>
<dbReference type="SUPFAM" id="SSF48452">
    <property type="entry name" value="TPR-like"/>
    <property type="match status" value="3"/>
</dbReference>
<organism evidence="3 4">
    <name type="scientific">Sistotremastrum suecicum HHB10207 ss-3</name>
    <dbReference type="NCBI Taxonomy" id="1314776"/>
    <lineage>
        <taxon>Eukaryota</taxon>
        <taxon>Fungi</taxon>
        <taxon>Dikarya</taxon>
        <taxon>Basidiomycota</taxon>
        <taxon>Agaricomycotina</taxon>
        <taxon>Agaricomycetes</taxon>
        <taxon>Sistotremastrales</taxon>
        <taxon>Sistotremastraceae</taxon>
        <taxon>Sistotremastrum</taxon>
    </lineage>
</organism>
<feature type="coiled-coil region" evidence="1">
    <location>
        <begin position="942"/>
        <end position="1009"/>
    </location>
</feature>
<dbReference type="SUPFAM" id="SSF52540">
    <property type="entry name" value="P-loop containing nucleoside triphosphate hydrolases"/>
    <property type="match status" value="1"/>
</dbReference>
<protein>
    <submittedName>
        <fullName evidence="3">TPR-like protein</fullName>
    </submittedName>
</protein>
<name>A0A165XGS6_9AGAM</name>
<dbReference type="EMBL" id="KV428374">
    <property type="protein sequence ID" value="KZT32177.1"/>
    <property type="molecule type" value="Genomic_DNA"/>
</dbReference>
<dbReference type="PANTHER" id="PTHR47691:SF3">
    <property type="entry name" value="HTH-TYPE TRANSCRIPTIONAL REGULATOR RV0890C-RELATED"/>
    <property type="match status" value="1"/>
</dbReference>
<dbReference type="AlphaFoldDB" id="A0A165XGS6"/>
<dbReference type="PANTHER" id="PTHR47691">
    <property type="entry name" value="REGULATOR-RELATED"/>
    <property type="match status" value="1"/>
</dbReference>
<keyword evidence="4" id="KW-1185">Reference proteome</keyword>
<keyword evidence="1" id="KW-0175">Coiled coil</keyword>
<reference evidence="3 4" key="1">
    <citation type="journal article" date="2016" name="Mol. Biol. Evol.">
        <title>Comparative Genomics of Early-Diverging Mushroom-Forming Fungi Provides Insights into the Origins of Lignocellulose Decay Capabilities.</title>
        <authorList>
            <person name="Nagy L.G."/>
            <person name="Riley R."/>
            <person name="Tritt A."/>
            <person name="Adam C."/>
            <person name="Daum C."/>
            <person name="Floudas D."/>
            <person name="Sun H."/>
            <person name="Yadav J.S."/>
            <person name="Pangilinan J."/>
            <person name="Larsson K.H."/>
            <person name="Matsuura K."/>
            <person name="Barry K."/>
            <person name="Labutti K."/>
            <person name="Kuo R."/>
            <person name="Ohm R.A."/>
            <person name="Bhattacharya S.S."/>
            <person name="Shirouzu T."/>
            <person name="Yoshinaga Y."/>
            <person name="Martin F.M."/>
            <person name="Grigoriev I.V."/>
            <person name="Hibbett D.S."/>
        </authorList>
    </citation>
    <scope>NUCLEOTIDE SEQUENCE [LARGE SCALE GENOMIC DNA]</scope>
    <source>
        <strain evidence="3 4">HHB10207 ss-3</strain>
    </source>
</reference>
<evidence type="ECO:0000313" key="3">
    <source>
        <dbReference type="EMBL" id="KZT32177.1"/>
    </source>
</evidence>
<feature type="region of interest" description="Disordered" evidence="2">
    <location>
        <begin position="1"/>
        <end position="34"/>
    </location>
</feature>
<dbReference type="STRING" id="1314776.A0A165XGS6"/>
<gene>
    <name evidence="3" type="ORF">SISSUDRAFT_1067134</name>
</gene>
<dbReference type="InterPro" id="IPR011990">
    <property type="entry name" value="TPR-like_helical_dom_sf"/>
</dbReference>
<evidence type="ECO:0000313" key="4">
    <source>
        <dbReference type="Proteomes" id="UP000076798"/>
    </source>
</evidence>